<dbReference type="OrthoDB" id="9765386at2"/>
<dbReference type="Pfam" id="PF04233">
    <property type="entry name" value="Phage_Mu_F"/>
    <property type="match status" value="1"/>
</dbReference>
<accession>A0A514LG42</accession>
<name>A0A514LG42_9BACI</name>
<evidence type="ECO:0000259" key="1">
    <source>
        <dbReference type="Pfam" id="PF04233"/>
    </source>
</evidence>
<dbReference type="RefSeq" id="WP_142087131.1">
    <property type="nucleotide sequence ID" value="NZ_CP035485.1"/>
</dbReference>
<feature type="domain" description="Phage head morphogenesis" evidence="1">
    <location>
        <begin position="187"/>
        <end position="290"/>
    </location>
</feature>
<evidence type="ECO:0000313" key="2">
    <source>
        <dbReference type="EMBL" id="QDI90221.1"/>
    </source>
</evidence>
<dbReference type="NCBIfam" id="TIGR01641">
    <property type="entry name" value="phageSPP1_gp7"/>
    <property type="match status" value="1"/>
</dbReference>
<dbReference type="Proteomes" id="UP000319756">
    <property type="component" value="Chromosome"/>
</dbReference>
<organism evidence="2 3">
    <name type="scientific">Salicibibacter halophilus</name>
    <dbReference type="NCBI Taxonomy" id="2502791"/>
    <lineage>
        <taxon>Bacteria</taxon>
        <taxon>Bacillati</taxon>
        <taxon>Bacillota</taxon>
        <taxon>Bacilli</taxon>
        <taxon>Bacillales</taxon>
        <taxon>Bacillaceae</taxon>
        <taxon>Salicibibacter</taxon>
    </lineage>
</organism>
<dbReference type="InterPro" id="IPR006528">
    <property type="entry name" value="Phage_head_morphogenesis_dom"/>
</dbReference>
<dbReference type="EMBL" id="CP035485">
    <property type="protein sequence ID" value="QDI90221.1"/>
    <property type="molecule type" value="Genomic_DNA"/>
</dbReference>
<keyword evidence="3" id="KW-1185">Reference proteome</keyword>
<dbReference type="KEGG" id="sale:EPH95_02740"/>
<evidence type="ECO:0000313" key="3">
    <source>
        <dbReference type="Proteomes" id="UP000319756"/>
    </source>
</evidence>
<reference evidence="3" key="1">
    <citation type="submission" date="2019-01" db="EMBL/GenBank/DDBJ databases">
        <title>Genomic analysis of Salicibibacter sp. NKC3-5.</title>
        <authorList>
            <person name="Oh Y.J."/>
        </authorList>
    </citation>
    <scope>NUCLEOTIDE SEQUENCE [LARGE SCALE GENOMIC DNA]</scope>
    <source>
        <strain evidence="3">NKC3-5</strain>
    </source>
</reference>
<gene>
    <name evidence="2" type="ORF">EPH95_02740</name>
</gene>
<protein>
    <submittedName>
        <fullName evidence="2">Phage head morphogenesis protein</fullName>
    </submittedName>
</protein>
<proteinExistence type="predicted"/>
<dbReference type="AlphaFoldDB" id="A0A514LG42"/>
<sequence length="297" mass="34462">MPNSQRYWAEREREQSEMEALRDDEVLEGITQHFEEASDEADKEITRLYSKYASDEGFTLSEAQKTVDQTDIRQFEDKAQEYVAEGNFSDRANAEMRQYNTQMRVSRLQLMQKYADLETARAHGLSEIDVTDRLEEIARSETRRQSGILGMTVSLSSEEMEELVRYQFHGELFSDRIWDNRDILVQNLNTQLRRQITQGAGPRELAQNMRREIGNSVYNTERIMRTETARVQIQTQKRSYEQAGMTHYDIVSETDACEDCAEHDGEIYEVSDMQIGVNAPVFHPNCRCSTAPIIPDE</sequence>